<dbReference type="AlphaFoldDB" id="A0A4C2A1G9"/>
<sequence length="141" mass="15908">MCGLGPRPANDSLRRRTDSHFTQWKAVLPPRDPPPAGRAEVGARRVPSVRRSFAATAPRSRVPRVPLLPFRFNTHSGQRAACRRVVPPAVLRKHQQRPALAATAMERKLHNFLKERGHLDLLREFEARTAHPQRPLTLTLG</sequence>
<evidence type="ECO:0000313" key="2">
    <source>
        <dbReference type="EMBL" id="GBP93019.1"/>
    </source>
</evidence>
<evidence type="ECO:0000256" key="1">
    <source>
        <dbReference type="SAM" id="MobiDB-lite"/>
    </source>
</evidence>
<name>A0A4C2A1G9_EUMVA</name>
<protein>
    <submittedName>
        <fullName evidence="2">Uncharacterized protein</fullName>
    </submittedName>
</protein>
<accession>A0A4C2A1G9</accession>
<feature type="region of interest" description="Disordered" evidence="1">
    <location>
        <begin position="1"/>
        <end position="45"/>
    </location>
</feature>
<organism evidence="2 3">
    <name type="scientific">Eumeta variegata</name>
    <name type="common">Bagworm moth</name>
    <name type="synonym">Eumeta japonica</name>
    <dbReference type="NCBI Taxonomy" id="151549"/>
    <lineage>
        <taxon>Eukaryota</taxon>
        <taxon>Metazoa</taxon>
        <taxon>Ecdysozoa</taxon>
        <taxon>Arthropoda</taxon>
        <taxon>Hexapoda</taxon>
        <taxon>Insecta</taxon>
        <taxon>Pterygota</taxon>
        <taxon>Neoptera</taxon>
        <taxon>Endopterygota</taxon>
        <taxon>Lepidoptera</taxon>
        <taxon>Glossata</taxon>
        <taxon>Ditrysia</taxon>
        <taxon>Tineoidea</taxon>
        <taxon>Psychidae</taxon>
        <taxon>Oiketicinae</taxon>
        <taxon>Eumeta</taxon>
    </lineage>
</organism>
<dbReference type="EMBL" id="BGZK01002333">
    <property type="protein sequence ID" value="GBP93019.1"/>
    <property type="molecule type" value="Genomic_DNA"/>
</dbReference>
<reference evidence="2 3" key="1">
    <citation type="journal article" date="2019" name="Commun. Biol.">
        <title>The bagworm genome reveals a unique fibroin gene that provides high tensile strength.</title>
        <authorList>
            <person name="Kono N."/>
            <person name="Nakamura H."/>
            <person name="Ohtoshi R."/>
            <person name="Tomita M."/>
            <person name="Numata K."/>
            <person name="Arakawa K."/>
        </authorList>
    </citation>
    <scope>NUCLEOTIDE SEQUENCE [LARGE SCALE GENOMIC DNA]</scope>
</reference>
<keyword evidence="3" id="KW-1185">Reference proteome</keyword>
<comment type="caution">
    <text evidence="2">The sequence shown here is derived from an EMBL/GenBank/DDBJ whole genome shotgun (WGS) entry which is preliminary data.</text>
</comment>
<proteinExistence type="predicted"/>
<dbReference type="Proteomes" id="UP000299102">
    <property type="component" value="Unassembled WGS sequence"/>
</dbReference>
<evidence type="ECO:0000313" key="3">
    <source>
        <dbReference type="Proteomes" id="UP000299102"/>
    </source>
</evidence>
<gene>
    <name evidence="2" type="ORF">EVAR_51826_1</name>
</gene>